<feature type="signal peptide" evidence="2">
    <location>
        <begin position="1"/>
        <end position="17"/>
    </location>
</feature>
<organism evidence="4 5">
    <name type="scientific">Spodoptera exigua</name>
    <name type="common">Beet armyworm</name>
    <name type="synonym">Noctua fulgens</name>
    <dbReference type="NCBI Taxonomy" id="7107"/>
    <lineage>
        <taxon>Eukaryota</taxon>
        <taxon>Metazoa</taxon>
        <taxon>Ecdysozoa</taxon>
        <taxon>Arthropoda</taxon>
        <taxon>Hexapoda</taxon>
        <taxon>Insecta</taxon>
        <taxon>Pterygota</taxon>
        <taxon>Neoptera</taxon>
        <taxon>Endopterygota</taxon>
        <taxon>Lepidoptera</taxon>
        <taxon>Glossata</taxon>
        <taxon>Ditrysia</taxon>
        <taxon>Noctuoidea</taxon>
        <taxon>Noctuidae</taxon>
        <taxon>Amphipyrinae</taxon>
        <taxon>Spodoptera</taxon>
    </lineage>
</organism>
<accession>A0A922SEK2</accession>
<dbReference type="Gene3D" id="2.40.10.10">
    <property type="entry name" value="Trypsin-like serine proteases"/>
    <property type="match status" value="2"/>
</dbReference>
<evidence type="ECO:0000313" key="4">
    <source>
        <dbReference type="EMBL" id="KAH9634891.1"/>
    </source>
</evidence>
<protein>
    <recommendedName>
        <fullName evidence="3">Peptidase S1 domain-containing protein</fullName>
    </recommendedName>
</protein>
<dbReference type="PANTHER" id="PTHR24250">
    <property type="entry name" value="CHYMOTRYPSIN-RELATED"/>
    <property type="match status" value="1"/>
</dbReference>
<name>A0A922SEK2_SPOEX</name>
<evidence type="ECO:0000259" key="3">
    <source>
        <dbReference type="PROSITE" id="PS50240"/>
    </source>
</evidence>
<dbReference type="InterPro" id="IPR009003">
    <property type="entry name" value="Peptidase_S1_PA"/>
</dbReference>
<dbReference type="PANTHER" id="PTHR24250:SF27">
    <property type="entry name" value="ELASTASE 2 LIKE"/>
    <property type="match status" value="1"/>
</dbReference>
<dbReference type="PROSITE" id="PS50240">
    <property type="entry name" value="TRYPSIN_DOM"/>
    <property type="match status" value="1"/>
</dbReference>
<gene>
    <name evidence="4" type="ORF">HF086_017190</name>
</gene>
<dbReference type="Proteomes" id="UP000814243">
    <property type="component" value="Unassembled WGS sequence"/>
</dbReference>
<feature type="domain" description="Peptidase S1" evidence="3">
    <location>
        <begin position="26"/>
        <end position="222"/>
    </location>
</feature>
<keyword evidence="2" id="KW-0732">Signal</keyword>
<dbReference type="Pfam" id="PF00089">
    <property type="entry name" value="Trypsin"/>
    <property type="match status" value="1"/>
</dbReference>
<evidence type="ECO:0000256" key="2">
    <source>
        <dbReference type="SAM" id="SignalP"/>
    </source>
</evidence>
<evidence type="ECO:0000256" key="1">
    <source>
        <dbReference type="ARBA" id="ARBA00023157"/>
    </source>
</evidence>
<dbReference type="InterPro" id="IPR001254">
    <property type="entry name" value="Trypsin_dom"/>
</dbReference>
<feature type="chain" id="PRO_5037457014" description="Peptidase S1 domain-containing protein" evidence="2">
    <location>
        <begin position="18"/>
        <end position="251"/>
    </location>
</feature>
<dbReference type="EMBL" id="JACEFF010000584">
    <property type="protein sequence ID" value="KAH9634891.1"/>
    <property type="molecule type" value="Genomic_DNA"/>
</dbReference>
<proteinExistence type="predicted"/>
<dbReference type="AlphaFoldDB" id="A0A922SEK2"/>
<dbReference type="SUPFAM" id="SSF50494">
    <property type="entry name" value="Trypsin-like serine proteases"/>
    <property type="match status" value="1"/>
</dbReference>
<reference evidence="4" key="1">
    <citation type="journal article" date="2021" name="G3 (Bethesda)">
        <title>Genome and transcriptome analysis of the beet armyworm Spodoptera exigua reveals targets for pest control. .</title>
        <authorList>
            <person name="Simon S."/>
            <person name="Breeschoten T."/>
            <person name="Jansen H.J."/>
            <person name="Dirks R.P."/>
            <person name="Schranz M.E."/>
            <person name="Ros V.I.D."/>
        </authorList>
    </citation>
    <scope>NUCLEOTIDE SEQUENCE</scope>
    <source>
        <strain evidence="4">TB_SE_WUR_2020</strain>
    </source>
</reference>
<comment type="caution">
    <text evidence="4">The sequence shown here is derived from an EMBL/GenBank/DDBJ whole genome shotgun (WGS) entry which is preliminary data.</text>
</comment>
<dbReference type="InterPro" id="IPR043504">
    <property type="entry name" value="Peptidase_S1_PA_chymotrypsin"/>
</dbReference>
<keyword evidence="1" id="KW-1015">Disulfide bond</keyword>
<dbReference type="GO" id="GO:0004252">
    <property type="term" value="F:serine-type endopeptidase activity"/>
    <property type="evidence" value="ECO:0007669"/>
    <property type="project" value="InterPro"/>
</dbReference>
<sequence length="251" mass="26914">MYKLFLFFVIAVYSTKAYTLGGSERIMGGAYRTDINYVISLQDKRQSQANERGHRCGGVLINRQFALTTASCVLENNGQSINITNFRVFAGTVLTNDNANSVRDISSITVHPNYNRQNPLVNNIAVITLQSAFPESIIPLSMPSADVTHPATCETSGFGARNSTATGDLGNPLVCGTQSSPILCGLLSRSNNCGVISDGTASATELYTRVFEFAPWVNGVVNSAPGAAATSQLGIALAFMFVVIQNFNFLH</sequence>
<dbReference type="GO" id="GO:0006508">
    <property type="term" value="P:proteolysis"/>
    <property type="evidence" value="ECO:0007669"/>
    <property type="project" value="InterPro"/>
</dbReference>
<evidence type="ECO:0000313" key="5">
    <source>
        <dbReference type="Proteomes" id="UP000814243"/>
    </source>
</evidence>
<dbReference type="SMART" id="SM00020">
    <property type="entry name" value="Tryp_SPc"/>
    <property type="match status" value="1"/>
</dbReference>